<comment type="caution">
    <text evidence="1">The sequence shown here is derived from an EMBL/GenBank/DDBJ whole genome shotgun (WGS) entry which is preliminary data.</text>
</comment>
<protein>
    <recommendedName>
        <fullName evidence="2">MBL fold metallo-hydrolase</fullName>
    </recommendedName>
</protein>
<evidence type="ECO:0008006" key="2">
    <source>
        <dbReference type="Google" id="ProtNLM"/>
    </source>
</evidence>
<evidence type="ECO:0000313" key="1">
    <source>
        <dbReference type="EMBL" id="GAG71432.1"/>
    </source>
</evidence>
<dbReference type="Gene3D" id="3.60.15.10">
    <property type="entry name" value="Ribonuclease Z/Hydroxyacylglutathione hydrolase-like"/>
    <property type="match status" value="1"/>
</dbReference>
<dbReference type="EMBL" id="BART01006906">
    <property type="protein sequence ID" value="GAG71432.1"/>
    <property type="molecule type" value="Genomic_DNA"/>
</dbReference>
<name>X1APZ5_9ZZZZ</name>
<dbReference type="AlphaFoldDB" id="X1APZ5"/>
<organism evidence="1">
    <name type="scientific">marine sediment metagenome</name>
    <dbReference type="NCBI Taxonomy" id="412755"/>
    <lineage>
        <taxon>unclassified sequences</taxon>
        <taxon>metagenomes</taxon>
        <taxon>ecological metagenomes</taxon>
    </lineage>
</organism>
<reference evidence="1" key="1">
    <citation type="journal article" date="2014" name="Front. Microbiol.">
        <title>High frequency of phylogenetically diverse reductive dehalogenase-homologous genes in deep subseafloor sedimentary metagenomes.</title>
        <authorList>
            <person name="Kawai M."/>
            <person name="Futagami T."/>
            <person name="Toyoda A."/>
            <person name="Takaki Y."/>
            <person name="Nishi S."/>
            <person name="Hori S."/>
            <person name="Arai W."/>
            <person name="Tsubouchi T."/>
            <person name="Morono Y."/>
            <person name="Uchiyama I."/>
            <person name="Ito T."/>
            <person name="Fujiyama A."/>
            <person name="Inagaki F."/>
            <person name="Takami H."/>
        </authorList>
    </citation>
    <scope>NUCLEOTIDE SEQUENCE</scope>
    <source>
        <strain evidence="1">Expedition CK06-06</strain>
    </source>
</reference>
<dbReference type="InterPro" id="IPR036866">
    <property type="entry name" value="RibonucZ/Hydroxyglut_hydro"/>
</dbReference>
<accession>X1APZ5</accession>
<sequence length="39" mass="4456">MTIDRISLGQFEIYGLRDGFFFLDGGAMFGVVPKTLWEK</sequence>
<gene>
    <name evidence="1" type="ORF">S01H4_15759</name>
</gene>
<feature type="non-terminal residue" evidence="1">
    <location>
        <position position="39"/>
    </location>
</feature>
<proteinExistence type="predicted"/>